<gene>
    <name evidence="2" type="ORF">THAOC_19368</name>
</gene>
<accession>K0SH36</accession>
<dbReference type="EMBL" id="AGNL01021265">
    <property type="protein sequence ID" value="EJK60301.1"/>
    <property type="molecule type" value="Genomic_DNA"/>
</dbReference>
<keyword evidence="3" id="KW-1185">Reference proteome</keyword>
<sequence>MSDARLTNDGMTGQRGHTGERSDELGEDFAARPAAIGRIATLSSNLPSYHSAAARAGSGIAGSSARLFGLSSISLSWHGTDLGDGEIGSRMGRESIAVLSARFWTGFGLALGRLGLTGHASLDTPTLEAPLPYVLPLAWVIKAVRSCARIATTAPAAARQRPAAADARGRSPA</sequence>
<protein>
    <submittedName>
        <fullName evidence="2">Uncharacterized protein</fullName>
    </submittedName>
</protein>
<dbReference type="Proteomes" id="UP000266841">
    <property type="component" value="Unassembled WGS sequence"/>
</dbReference>
<comment type="caution">
    <text evidence="2">The sequence shown here is derived from an EMBL/GenBank/DDBJ whole genome shotgun (WGS) entry which is preliminary data.</text>
</comment>
<dbReference type="AlphaFoldDB" id="K0SH36"/>
<proteinExistence type="predicted"/>
<evidence type="ECO:0000313" key="3">
    <source>
        <dbReference type="Proteomes" id="UP000266841"/>
    </source>
</evidence>
<feature type="region of interest" description="Disordered" evidence="1">
    <location>
        <begin position="1"/>
        <end position="24"/>
    </location>
</feature>
<reference evidence="2 3" key="1">
    <citation type="journal article" date="2012" name="Genome Biol.">
        <title>Genome and low-iron response of an oceanic diatom adapted to chronic iron limitation.</title>
        <authorList>
            <person name="Lommer M."/>
            <person name="Specht M."/>
            <person name="Roy A.S."/>
            <person name="Kraemer L."/>
            <person name="Andreson R."/>
            <person name="Gutowska M.A."/>
            <person name="Wolf J."/>
            <person name="Bergner S.V."/>
            <person name="Schilhabel M.B."/>
            <person name="Klostermeier U.C."/>
            <person name="Beiko R.G."/>
            <person name="Rosenstiel P."/>
            <person name="Hippler M."/>
            <person name="Laroche J."/>
        </authorList>
    </citation>
    <scope>NUCLEOTIDE SEQUENCE [LARGE SCALE GENOMIC DNA]</scope>
    <source>
        <strain evidence="2 3">CCMP1005</strain>
    </source>
</reference>
<name>K0SH36_THAOC</name>
<organism evidence="2 3">
    <name type="scientific">Thalassiosira oceanica</name>
    <name type="common">Marine diatom</name>
    <dbReference type="NCBI Taxonomy" id="159749"/>
    <lineage>
        <taxon>Eukaryota</taxon>
        <taxon>Sar</taxon>
        <taxon>Stramenopiles</taxon>
        <taxon>Ochrophyta</taxon>
        <taxon>Bacillariophyta</taxon>
        <taxon>Coscinodiscophyceae</taxon>
        <taxon>Thalassiosirophycidae</taxon>
        <taxon>Thalassiosirales</taxon>
        <taxon>Thalassiosiraceae</taxon>
        <taxon>Thalassiosira</taxon>
    </lineage>
</organism>
<evidence type="ECO:0000256" key="1">
    <source>
        <dbReference type="SAM" id="MobiDB-lite"/>
    </source>
</evidence>
<evidence type="ECO:0000313" key="2">
    <source>
        <dbReference type="EMBL" id="EJK60301.1"/>
    </source>
</evidence>